<dbReference type="AlphaFoldDB" id="A0A7R9Q709"/>
<dbReference type="Proteomes" id="UP000759131">
    <property type="component" value="Unassembled WGS sequence"/>
</dbReference>
<reference evidence="6" key="1">
    <citation type="submission" date="2020-11" db="EMBL/GenBank/DDBJ databases">
        <authorList>
            <person name="Tran Van P."/>
        </authorList>
    </citation>
    <scope>NUCLEOTIDE SEQUENCE</scope>
</reference>
<evidence type="ECO:0000313" key="6">
    <source>
        <dbReference type="EMBL" id="CAD7634641.1"/>
    </source>
</evidence>
<feature type="non-terminal residue" evidence="6">
    <location>
        <position position="1"/>
    </location>
</feature>
<dbReference type="SMART" id="SM00408">
    <property type="entry name" value="IGc2"/>
    <property type="match status" value="2"/>
</dbReference>
<keyword evidence="1" id="KW-0732">Signal</keyword>
<dbReference type="PROSITE" id="PS50835">
    <property type="entry name" value="IG_LIKE"/>
    <property type="match status" value="2"/>
</dbReference>
<sequence length="180" mass="19676">HVLIGVGDTVSLNCSVLGAPVVYVVWKRNGKPIAYNNRIKLFNEHFLHIRQVTAQDQAMYQCIASNEWESSTASAEVSLVWDGPHFTHTFPPLEPLSPGQSLSLKCSATGLPLPQIVWTVDGQPVSDNWRLRIGDYVSSDGIVNSYVNISNVGEEDCGLMMCPSAPHFPVSVIPLAADMK</sequence>
<evidence type="ECO:0000256" key="3">
    <source>
        <dbReference type="ARBA" id="ARBA00023157"/>
    </source>
</evidence>
<keyword evidence="3" id="KW-1015">Disulfide bond</keyword>
<dbReference type="PANTHER" id="PTHR12231">
    <property type="entry name" value="CTX-RELATED TYPE I TRANSMEMBRANE PROTEIN"/>
    <property type="match status" value="1"/>
</dbReference>
<keyword evidence="2" id="KW-0677">Repeat</keyword>
<name>A0A7R9Q709_9ACAR</name>
<keyword evidence="7" id="KW-1185">Reference proteome</keyword>
<evidence type="ECO:0000256" key="2">
    <source>
        <dbReference type="ARBA" id="ARBA00022737"/>
    </source>
</evidence>
<dbReference type="InterPro" id="IPR036179">
    <property type="entry name" value="Ig-like_dom_sf"/>
</dbReference>
<proteinExistence type="predicted"/>
<protein>
    <recommendedName>
        <fullName evidence="5">Ig-like domain-containing protein</fullName>
    </recommendedName>
</protein>
<evidence type="ECO:0000259" key="5">
    <source>
        <dbReference type="PROSITE" id="PS50835"/>
    </source>
</evidence>
<evidence type="ECO:0000256" key="4">
    <source>
        <dbReference type="ARBA" id="ARBA00023319"/>
    </source>
</evidence>
<dbReference type="InterPro" id="IPR007110">
    <property type="entry name" value="Ig-like_dom"/>
</dbReference>
<dbReference type="InterPro" id="IPR003599">
    <property type="entry name" value="Ig_sub"/>
</dbReference>
<dbReference type="EMBL" id="OC869623">
    <property type="protein sequence ID" value="CAD7634641.1"/>
    <property type="molecule type" value="Genomic_DNA"/>
</dbReference>
<evidence type="ECO:0000256" key="1">
    <source>
        <dbReference type="ARBA" id="ARBA00022729"/>
    </source>
</evidence>
<dbReference type="SUPFAM" id="SSF48726">
    <property type="entry name" value="Immunoglobulin"/>
    <property type="match status" value="2"/>
</dbReference>
<organism evidence="6">
    <name type="scientific">Medioppia subpectinata</name>
    <dbReference type="NCBI Taxonomy" id="1979941"/>
    <lineage>
        <taxon>Eukaryota</taxon>
        <taxon>Metazoa</taxon>
        <taxon>Ecdysozoa</taxon>
        <taxon>Arthropoda</taxon>
        <taxon>Chelicerata</taxon>
        <taxon>Arachnida</taxon>
        <taxon>Acari</taxon>
        <taxon>Acariformes</taxon>
        <taxon>Sarcoptiformes</taxon>
        <taxon>Oribatida</taxon>
        <taxon>Brachypylina</taxon>
        <taxon>Oppioidea</taxon>
        <taxon>Oppiidae</taxon>
        <taxon>Medioppia</taxon>
    </lineage>
</organism>
<dbReference type="Pfam" id="PF13927">
    <property type="entry name" value="Ig_3"/>
    <property type="match status" value="1"/>
</dbReference>
<evidence type="ECO:0000313" key="7">
    <source>
        <dbReference type="Proteomes" id="UP000759131"/>
    </source>
</evidence>
<dbReference type="SMART" id="SM00409">
    <property type="entry name" value="IG"/>
    <property type="match status" value="2"/>
</dbReference>
<keyword evidence="4" id="KW-0393">Immunoglobulin domain</keyword>
<accession>A0A7R9Q709</accession>
<dbReference type="EMBL" id="CAJPIZ010015048">
    <property type="protein sequence ID" value="CAG2115071.1"/>
    <property type="molecule type" value="Genomic_DNA"/>
</dbReference>
<dbReference type="Gene3D" id="2.60.40.10">
    <property type="entry name" value="Immunoglobulins"/>
    <property type="match status" value="2"/>
</dbReference>
<dbReference type="Pfam" id="PF07679">
    <property type="entry name" value="I-set"/>
    <property type="match status" value="1"/>
</dbReference>
<dbReference type="InterPro" id="IPR003598">
    <property type="entry name" value="Ig_sub2"/>
</dbReference>
<dbReference type="InterPro" id="IPR013783">
    <property type="entry name" value="Ig-like_fold"/>
</dbReference>
<dbReference type="OrthoDB" id="152385at2759"/>
<feature type="domain" description="Ig-like" evidence="5">
    <location>
        <begin position="84"/>
        <end position="162"/>
    </location>
</feature>
<dbReference type="PANTHER" id="PTHR12231:SF253">
    <property type="entry name" value="DPR-INTERACTING PROTEIN ETA, ISOFORM B-RELATED"/>
    <property type="match status" value="1"/>
</dbReference>
<gene>
    <name evidence="6" type="ORF">OSB1V03_LOCUS15037</name>
</gene>
<feature type="domain" description="Ig-like" evidence="5">
    <location>
        <begin position="1"/>
        <end position="78"/>
    </location>
</feature>
<dbReference type="FunFam" id="2.60.40.10:FF:000032">
    <property type="entry name" value="palladin isoform X1"/>
    <property type="match status" value="1"/>
</dbReference>
<dbReference type="InterPro" id="IPR013098">
    <property type="entry name" value="Ig_I-set"/>
</dbReference>
<dbReference type="InterPro" id="IPR051170">
    <property type="entry name" value="Neural/epithelial_adhesion"/>
</dbReference>